<keyword evidence="1" id="KW-1133">Transmembrane helix</keyword>
<dbReference type="Proteomes" id="UP001215598">
    <property type="component" value="Unassembled WGS sequence"/>
</dbReference>
<name>A0AAD7NUE8_9AGAR</name>
<accession>A0AAD7NUE8</accession>
<reference evidence="2" key="1">
    <citation type="submission" date="2023-03" db="EMBL/GenBank/DDBJ databases">
        <title>Massive genome expansion in bonnet fungi (Mycena s.s.) driven by repeated elements and novel gene families across ecological guilds.</title>
        <authorList>
            <consortium name="Lawrence Berkeley National Laboratory"/>
            <person name="Harder C.B."/>
            <person name="Miyauchi S."/>
            <person name="Viragh M."/>
            <person name="Kuo A."/>
            <person name="Thoen E."/>
            <person name="Andreopoulos B."/>
            <person name="Lu D."/>
            <person name="Skrede I."/>
            <person name="Drula E."/>
            <person name="Henrissat B."/>
            <person name="Morin E."/>
            <person name="Kohler A."/>
            <person name="Barry K."/>
            <person name="LaButti K."/>
            <person name="Morin E."/>
            <person name="Salamov A."/>
            <person name="Lipzen A."/>
            <person name="Mereny Z."/>
            <person name="Hegedus B."/>
            <person name="Baldrian P."/>
            <person name="Stursova M."/>
            <person name="Weitz H."/>
            <person name="Taylor A."/>
            <person name="Grigoriev I.V."/>
            <person name="Nagy L.G."/>
            <person name="Martin F."/>
            <person name="Kauserud H."/>
        </authorList>
    </citation>
    <scope>NUCLEOTIDE SEQUENCE</scope>
    <source>
        <strain evidence="2">CBHHK182m</strain>
    </source>
</reference>
<gene>
    <name evidence="2" type="ORF">B0H16DRAFT_43964</name>
</gene>
<keyword evidence="1" id="KW-0472">Membrane</keyword>
<protein>
    <submittedName>
        <fullName evidence="2">Uncharacterized protein</fullName>
    </submittedName>
</protein>
<keyword evidence="1" id="KW-0812">Transmembrane</keyword>
<keyword evidence="3" id="KW-1185">Reference proteome</keyword>
<feature type="transmembrane region" description="Helical" evidence="1">
    <location>
        <begin position="96"/>
        <end position="114"/>
    </location>
</feature>
<evidence type="ECO:0000256" key="1">
    <source>
        <dbReference type="SAM" id="Phobius"/>
    </source>
</evidence>
<dbReference type="AlphaFoldDB" id="A0AAD7NUE8"/>
<sequence>MSAYTPRSTNTSNGCVMVNTAMMGTVPTNTANVTQSPTQRNVGNSNSATAFSTIQRLAELSGPTADTSTPAIVPSSFNPSIISPTFSTLRDHLIKFTFQIVGITTAMVFGVWSIKSYSNKPLSATFSVFRGIREEDNILLPISCHRTVRTLPLCRPAQRIV</sequence>
<proteinExistence type="predicted"/>
<organism evidence="2 3">
    <name type="scientific">Mycena metata</name>
    <dbReference type="NCBI Taxonomy" id="1033252"/>
    <lineage>
        <taxon>Eukaryota</taxon>
        <taxon>Fungi</taxon>
        <taxon>Dikarya</taxon>
        <taxon>Basidiomycota</taxon>
        <taxon>Agaricomycotina</taxon>
        <taxon>Agaricomycetes</taxon>
        <taxon>Agaricomycetidae</taxon>
        <taxon>Agaricales</taxon>
        <taxon>Marasmiineae</taxon>
        <taxon>Mycenaceae</taxon>
        <taxon>Mycena</taxon>
    </lineage>
</organism>
<evidence type="ECO:0000313" key="2">
    <source>
        <dbReference type="EMBL" id="KAJ7775405.1"/>
    </source>
</evidence>
<comment type="caution">
    <text evidence="2">The sequence shown here is derived from an EMBL/GenBank/DDBJ whole genome shotgun (WGS) entry which is preliminary data.</text>
</comment>
<evidence type="ECO:0000313" key="3">
    <source>
        <dbReference type="Proteomes" id="UP001215598"/>
    </source>
</evidence>
<dbReference type="EMBL" id="JARKIB010000010">
    <property type="protein sequence ID" value="KAJ7775405.1"/>
    <property type="molecule type" value="Genomic_DNA"/>
</dbReference>